<comment type="cofactor">
    <cofactor evidence="1">
        <name>Mg(2+)</name>
        <dbReference type="ChEBI" id="CHEBI:18420"/>
    </cofactor>
</comment>
<comment type="function">
    <text evidence="1">Lipid phosphatase which dephosphorylates phosphatidylglycerophosphate (PGP) to phosphatidylglycerol (PG).</text>
</comment>
<keyword evidence="1" id="KW-0442">Lipid degradation</keyword>
<keyword evidence="1" id="KW-0460">Magnesium</keyword>
<accession>A0A318K7N5</accession>
<keyword evidence="1" id="KW-0479">Metal-binding</keyword>
<dbReference type="RefSeq" id="WP_059287649.1">
    <property type="nucleotide sequence ID" value="NZ_LNQU01000317.1"/>
</dbReference>
<dbReference type="AlphaFoldDB" id="A0A318K7N5"/>
<comment type="caution">
    <text evidence="4">The sequence shown here is derived from an EMBL/GenBank/DDBJ whole genome shotgun (WGS) entry which is preliminary data.</text>
</comment>
<dbReference type="GO" id="GO:0006655">
    <property type="term" value="P:phosphatidylglycerol biosynthetic process"/>
    <property type="evidence" value="ECO:0007669"/>
    <property type="project" value="UniProtKB-UniPathway"/>
</dbReference>
<evidence type="ECO:0000313" key="4">
    <source>
        <dbReference type="EMBL" id="PXX50420.1"/>
    </source>
</evidence>
<dbReference type="OrthoDB" id="9804091at2"/>
<dbReference type="PANTHER" id="PTHR36305:SF1">
    <property type="entry name" value="PHOSPHATIDYLGLYCEROPHOSPHATASE A"/>
    <property type="match status" value="1"/>
</dbReference>
<dbReference type="UniPathway" id="UPA00084">
    <property type="reaction ID" value="UER00504"/>
</dbReference>
<comment type="catalytic activity">
    <reaction evidence="1">
        <text>a 1,2-diacyl-sn-glycero-3-phospho-(1'-sn-glycero-3'-phosphate) + H2O = a 1,2-diacyl-sn-glycero-3-phospho-(1'-sn-glycerol) + phosphate</text>
        <dbReference type="Rhea" id="RHEA:33751"/>
        <dbReference type="ChEBI" id="CHEBI:15377"/>
        <dbReference type="ChEBI" id="CHEBI:43474"/>
        <dbReference type="ChEBI" id="CHEBI:60110"/>
        <dbReference type="ChEBI" id="CHEBI:64716"/>
        <dbReference type="EC" id="3.1.3.27"/>
    </reaction>
</comment>
<dbReference type="GO" id="GO:0008962">
    <property type="term" value="F:phosphatidylglycerophosphatase activity"/>
    <property type="evidence" value="ECO:0007669"/>
    <property type="project" value="UniProtKB-EC"/>
</dbReference>
<gene>
    <name evidence="4" type="ORF">DFR38_10267</name>
</gene>
<keyword evidence="2" id="KW-1133">Transmembrane helix</keyword>
<evidence type="ECO:0000256" key="1">
    <source>
        <dbReference type="PIRNR" id="PIRNR006162"/>
    </source>
</evidence>
<dbReference type="CDD" id="cd06971">
    <property type="entry name" value="PgpA"/>
    <property type="match status" value="1"/>
</dbReference>
<organism evidence="4 5">
    <name type="scientific">Aquitalea magnusonii</name>
    <dbReference type="NCBI Taxonomy" id="332411"/>
    <lineage>
        <taxon>Bacteria</taxon>
        <taxon>Pseudomonadati</taxon>
        <taxon>Pseudomonadota</taxon>
        <taxon>Betaproteobacteria</taxon>
        <taxon>Neisseriales</taxon>
        <taxon>Chromobacteriaceae</taxon>
        <taxon>Aquitalea</taxon>
    </lineage>
</organism>
<dbReference type="InterPro" id="IPR026037">
    <property type="entry name" value="PgpA"/>
</dbReference>
<keyword evidence="1" id="KW-0997">Cell inner membrane</keyword>
<dbReference type="InterPro" id="IPR036681">
    <property type="entry name" value="PgpA-like_sf"/>
</dbReference>
<dbReference type="GO" id="GO:0009395">
    <property type="term" value="P:phospholipid catabolic process"/>
    <property type="evidence" value="ECO:0007669"/>
    <property type="project" value="UniProtKB-KW"/>
</dbReference>
<keyword evidence="5" id="KW-1185">Reference proteome</keyword>
<dbReference type="GO" id="GO:0046872">
    <property type="term" value="F:metal ion binding"/>
    <property type="evidence" value="ECO:0007669"/>
    <property type="project" value="UniProtKB-KW"/>
</dbReference>
<keyword evidence="1" id="KW-0595">Phospholipid degradation</keyword>
<keyword evidence="1" id="KW-0378">Hydrolase</keyword>
<comment type="pathway">
    <text evidence="1">Phospholipid metabolism; phosphatidylglycerol biosynthesis; phosphatidylglycerol from CDP-diacylglycerol: step 2/2.</text>
</comment>
<dbReference type="PIRSF" id="PIRSF006162">
    <property type="entry name" value="PgpA"/>
    <property type="match status" value="1"/>
</dbReference>
<dbReference type="SUPFAM" id="SSF101307">
    <property type="entry name" value="YutG-like"/>
    <property type="match status" value="1"/>
</dbReference>
<dbReference type="InterPro" id="IPR007686">
    <property type="entry name" value="YutG/PgpA"/>
</dbReference>
<keyword evidence="1" id="KW-0443">Lipid metabolism</keyword>
<protein>
    <recommendedName>
        <fullName evidence="1">Phosphatidylglycerophosphatase A</fullName>
        <ecNumber evidence="1">3.1.3.27</ecNumber>
    </recommendedName>
    <alternativeName>
        <fullName evidence="1">Phosphatidylglycerolphosphate phosphatase A</fullName>
    </alternativeName>
</protein>
<dbReference type="PANTHER" id="PTHR36305">
    <property type="entry name" value="PHOSPHATIDYLGLYCEROPHOSPHATASE A"/>
    <property type="match status" value="1"/>
</dbReference>
<name>A0A318K7N5_9NEIS</name>
<keyword evidence="1" id="KW-1208">Phospholipid metabolism</keyword>
<proteinExistence type="predicted"/>
<comment type="subcellular location">
    <subcellularLocation>
        <location evidence="1">Cell inner membrane</location>
        <topology evidence="1">Multi-pass membrane protein</topology>
    </subcellularLocation>
</comment>
<dbReference type="Proteomes" id="UP000248395">
    <property type="component" value="Unassembled WGS sequence"/>
</dbReference>
<feature type="domain" description="YutG/PgpA" evidence="3">
    <location>
        <begin position="26"/>
        <end position="165"/>
    </location>
</feature>
<evidence type="ECO:0000259" key="3">
    <source>
        <dbReference type="Pfam" id="PF04608"/>
    </source>
</evidence>
<feature type="transmembrane region" description="Helical" evidence="2">
    <location>
        <begin position="99"/>
        <end position="126"/>
    </location>
</feature>
<evidence type="ECO:0000313" key="5">
    <source>
        <dbReference type="Proteomes" id="UP000248395"/>
    </source>
</evidence>
<sequence length="171" mass="18696">MTTSHKQAPAFRPDWAFLRRHPAYLLAFGFGSGLARKAPGTWGTLVAYPLFFLLHALGVGSLGLTLLCLPLFVLGVWVCQVTGDALGVHDYGGIVWDEVVAMLLVLAYAPASWAGWLLAFVLFRLFDILKPWPIAWFDRRVHGGFGVMLDDIIAALFALLVQALLAGYLPA</sequence>
<dbReference type="EMBL" id="QJKC01000002">
    <property type="protein sequence ID" value="PXX50420.1"/>
    <property type="molecule type" value="Genomic_DNA"/>
</dbReference>
<feature type="transmembrane region" description="Helical" evidence="2">
    <location>
        <begin position="147"/>
        <end position="169"/>
    </location>
</feature>
<feature type="transmembrane region" description="Helical" evidence="2">
    <location>
        <begin position="46"/>
        <end position="79"/>
    </location>
</feature>
<dbReference type="Pfam" id="PF04608">
    <property type="entry name" value="PgpA"/>
    <property type="match status" value="1"/>
</dbReference>
<keyword evidence="1 2" id="KW-0812">Transmembrane</keyword>
<keyword evidence="1" id="KW-1003">Cell membrane</keyword>
<dbReference type="GO" id="GO:0005886">
    <property type="term" value="C:plasma membrane"/>
    <property type="evidence" value="ECO:0007669"/>
    <property type="project" value="UniProtKB-SubCell"/>
</dbReference>
<dbReference type="EC" id="3.1.3.27" evidence="1"/>
<evidence type="ECO:0000256" key="2">
    <source>
        <dbReference type="SAM" id="Phobius"/>
    </source>
</evidence>
<reference evidence="4 5" key="1">
    <citation type="submission" date="2018-05" db="EMBL/GenBank/DDBJ databases">
        <title>Genomic Encyclopedia of Type Strains, Phase IV (KMG-IV): sequencing the most valuable type-strain genomes for metagenomic binning, comparative biology and taxonomic classification.</title>
        <authorList>
            <person name="Goeker M."/>
        </authorList>
    </citation>
    <scope>NUCLEOTIDE SEQUENCE [LARGE SCALE GENOMIC DNA]</scope>
    <source>
        <strain evidence="4 5">DSM 25134</strain>
    </source>
</reference>
<keyword evidence="1 2" id="KW-0472">Membrane</keyword>